<reference evidence="2 3" key="1">
    <citation type="submission" date="2017-12" db="EMBL/GenBank/DDBJ databases">
        <authorList>
            <person name="Paulsen S."/>
            <person name="Gram L.K."/>
        </authorList>
    </citation>
    <scope>NUCLEOTIDE SEQUENCE [LARGE SCALE GENOMIC DNA]</scope>
    <source>
        <strain evidence="2 3">S2897</strain>
    </source>
</reference>
<sequence>MYRGVFSANTANHRPLLGLVGLIYIILVFSQPQWLWALLCAIVLMIASWHGWRVYKRCWPRYGIITIDNQQVELHGQGIELSGKLLKGTKVFNGLVWLHLQSTYTGAKRHVFIADKAMAPEQFRDLARAVNENLNDPVSQD</sequence>
<comment type="caution">
    <text evidence="2">The sequence shown here is derived from an EMBL/GenBank/DDBJ whole genome shotgun (WGS) entry which is preliminary data.</text>
</comment>
<evidence type="ECO:0008006" key="4">
    <source>
        <dbReference type="Google" id="ProtNLM"/>
    </source>
</evidence>
<dbReference type="OrthoDB" id="6315492at2"/>
<accession>A0A5S3Z6M3</accession>
<protein>
    <recommendedName>
        <fullName evidence="4">DUF304 domain-containing protein</fullName>
    </recommendedName>
</protein>
<dbReference type="Pfam" id="PF07254">
    <property type="entry name" value="Cpta_toxin"/>
    <property type="match status" value="1"/>
</dbReference>
<dbReference type="RefSeq" id="WP_082079264.1">
    <property type="nucleotide sequence ID" value="NZ_JXXY01000003.1"/>
</dbReference>
<feature type="transmembrane region" description="Helical" evidence="1">
    <location>
        <begin position="12"/>
        <end position="29"/>
    </location>
</feature>
<organism evidence="2 3">
    <name type="scientific">Pseudoalteromonas ruthenica</name>
    <dbReference type="NCBI Taxonomy" id="151081"/>
    <lineage>
        <taxon>Bacteria</taxon>
        <taxon>Pseudomonadati</taxon>
        <taxon>Pseudomonadota</taxon>
        <taxon>Gammaproteobacteria</taxon>
        <taxon>Alteromonadales</taxon>
        <taxon>Pseudoalteromonadaceae</taxon>
        <taxon>Pseudoalteromonas</taxon>
    </lineage>
</organism>
<dbReference type="InterPro" id="IPR009883">
    <property type="entry name" value="YgfX"/>
</dbReference>
<dbReference type="EMBL" id="PNCG01000004">
    <property type="protein sequence ID" value="TMP87853.1"/>
    <property type="molecule type" value="Genomic_DNA"/>
</dbReference>
<keyword evidence="1" id="KW-0812">Transmembrane</keyword>
<reference evidence="3" key="2">
    <citation type="submission" date="2019-06" db="EMBL/GenBank/DDBJ databases">
        <title>Co-occurence of chitin degradation, pigmentation and bioactivity in marine Pseudoalteromonas.</title>
        <authorList>
            <person name="Sonnenschein E.C."/>
            <person name="Bech P.K."/>
        </authorList>
    </citation>
    <scope>NUCLEOTIDE SEQUENCE [LARGE SCALE GENOMIC DNA]</scope>
    <source>
        <strain evidence="3">S2897</strain>
    </source>
</reference>
<keyword evidence="1" id="KW-1133">Transmembrane helix</keyword>
<evidence type="ECO:0000313" key="2">
    <source>
        <dbReference type="EMBL" id="TMP87853.1"/>
    </source>
</evidence>
<feature type="transmembrane region" description="Helical" evidence="1">
    <location>
        <begin position="35"/>
        <end position="52"/>
    </location>
</feature>
<proteinExistence type="predicted"/>
<dbReference type="Proteomes" id="UP000305874">
    <property type="component" value="Unassembled WGS sequence"/>
</dbReference>
<keyword evidence="1" id="KW-0472">Membrane</keyword>
<evidence type="ECO:0000256" key="1">
    <source>
        <dbReference type="SAM" id="Phobius"/>
    </source>
</evidence>
<name>A0A5S3Z6M3_9GAMM</name>
<dbReference type="GeneID" id="58229850"/>
<evidence type="ECO:0000313" key="3">
    <source>
        <dbReference type="Proteomes" id="UP000305874"/>
    </source>
</evidence>
<dbReference type="AlphaFoldDB" id="A0A5S3Z6M3"/>
<gene>
    <name evidence="2" type="ORF">CWC05_06060</name>
</gene>